<dbReference type="Proteomes" id="UP000320176">
    <property type="component" value="Unassembled WGS sequence"/>
</dbReference>
<dbReference type="AlphaFoldDB" id="A0A5C5ZVE1"/>
<feature type="signal peptide" evidence="2">
    <location>
        <begin position="1"/>
        <end position="23"/>
    </location>
</feature>
<sequence precursor="true">MRINLLRHVAIALGMTACGVAHAQTATYQQSPYQASGYQAPGYKSPGYQAPPQQAAPQQQAGQTVSGYQVPVYQSRQQQPQGYSQQPQGYAQQPQGYAPANPAPAQQAPAGQPVYPVAGNQPGYQSSYQPNQQAPTSDQAAYQPPAAWNLFNPNAGSPSKQTQNVFRPASTGAPEMETYGAPVMEPQMSAPMVHQHAPMMQQPIPEGHSVIHSSPAGDCANCNATPTYSSAFSEAVNAPWPSGDQPVCGQEAVFAPQVSSIGPISPWFAGGNVLFYSLNTNSNRVLATTDAAMPRLYLDQVDPSSGVGFDVHAGRYLGCGNYGLDFRYMSFNPASEMAIISAAAGGYRVTMPAWRDVSIDRGAAPPAPFPAGPQTVYDQVDTYATDIRVRRDVNIQGIEANLVGFGLGGARRMGHCGPALGSRLGGLGLGGGGYYGAGCGPNACGPNACGTDPCGGYNSCGNQCAPARPAVGYFGGAGGPLARACSGRVQFQAMHGFRWFQFTDEYELAANVDGMPGYSGADLYHNIDVENNLYGYQFGSMVSYCVGHRFLLNAGGKVGIYGNDVNVRQRLGTQTLLAYTNSEGAGAGNLYSDTSDAVLAGLGELDLGLGYRVNCRWTIRGGYRLLAACGIATAPGSIPDEYTSAYSAGQVRADDCLVLHGGYVGADFNW</sequence>
<organism evidence="3 4">
    <name type="scientific">Stieleria varia</name>
    <dbReference type="NCBI Taxonomy" id="2528005"/>
    <lineage>
        <taxon>Bacteria</taxon>
        <taxon>Pseudomonadati</taxon>
        <taxon>Planctomycetota</taxon>
        <taxon>Planctomycetia</taxon>
        <taxon>Pirellulales</taxon>
        <taxon>Pirellulaceae</taxon>
        <taxon>Stieleria</taxon>
    </lineage>
</organism>
<evidence type="ECO:0000313" key="3">
    <source>
        <dbReference type="EMBL" id="TWT91524.1"/>
    </source>
</evidence>
<feature type="compositionally biased region" description="Low complexity" evidence="1">
    <location>
        <begin position="46"/>
        <end position="118"/>
    </location>
</feature>
<feature type="chain" id="PRO_5022677309" evidence="2">
    <location>
        <begin position="24"/>
        <end position="670"/>
    </location>
</feature>
<evidence type="ECO:0000313" key="4">
    <source>
        <dbReference type="Proteomes" id="UP000320176"/>
    </source>
</evidence>
<evidence type="ECO:0000256" key="1">
    <source>
        <dbReference type="SAM" id="MobiDB-lite"/>
    </source>
</evidence>
<keyword evidence="2" id="KW-0732">Signal</keyword>
<reference evidence="3 4" key="1">
    <citation type="submission" date="2019-02" db="EMBL/GenBank/DDBJ databases">
        <title>Deep-cultivation of Planctomycetes and their phenomic and genomic characterization uncovers novel biology.</title>
        <authorList>
            <person name="Wiegand S."/>
            <person name="Jogler M."/>
            <person name="Boedeker C."/>
            <person name="Pinto D."/>
            <person name="Vollmers J."/>
            <person name="Rivas-Marin E."/>
            <person name="Kohn T."/>
            <person name="Peeters S.H."/>
            <person name="Heuer A."/>
            <person name="Rast P."/>
            <person name="Oberbeckmann S."/>
            <person name="Bunk B."/>
            <person name="Jeske O."/>
            <person name="Meyerdierks A."/>
            <person name="Storesund J.E."/>
            <person name="Kallscheuer N."/>
            <person name="Luecker S."/>
            <person name="Lage O.M."/>
            <person name="Pohl T."/>
            <person name="Merkel B.J."/>
            <person name="Hornburger P."/>
            <person name="Mueller R.-W."/>
            <person name="Bruemmer F."/>
            <person name="Labrenz M."/>
            <person name="Spormann A.M."/>
            <person name="Op Den Camp H."/>
            <person name="Overmann J."/>
            <person name="Amann R."/>
            <person name="Jetten M.S.M."/>
            <person name="Mascher T."/>
            <person name="Medema M.H."/>
            <person name="Devos D.P."/>
            <person name="Kaster A.-K."/>
            <person name="Ovreas L."/>
            <person name="Rohde M."/>
            <person name="Galperin M.Y."/>
            <person name="Jogler C."/>
        </authorList>
    </citation>
    <scope>NUCLEOTIDE SEQUENCE [LARGE SCALE GENOMIC DNA]</scope>
    <source>
        <strain evidence="3 4">Pla52n</strain>
    </source>
</reference>
<proteinExistence type="predicted"/>
<evidence type="ECO:0000256" key="2">
    <source>
        <dbReference type="SAM" id="SignalP"/>
    </source>
</evidence>
<dbReference type="RefSeq" id="WP_146523505.1">
    <property type="nucleotide sequence ID" value="NZ_CP151726.1"/>
</dbReference>
<accession>A0A5C5ZVE1</accession>
<gene>
    <name evidence="3" type="ORF">Pla52n_66150</name>
</gene>
<name>A0A5C5ZVE1_9BACT</name>
<feature type="region of interest" description="Disordered" evidence="1">
    <location>
        <begin position="39"/>
        <end position="174"/>
    </location>
</feature>
<dbReference type="EMBL" id="SJPN01000016">
    <property type="protein sequence ID" value="TWT91524.1"/>
    <property type="molecule type" value="Genomic_DNA"/>
</dbReference>
<feature type="compositionally biased region" description="Polar residues" evidence="1">
    <location>
        <begin position="151"/>
        <end position="165"/>
    </location>
</feature>
<dbReference type="OrthoDB" id="292710at2"/>
<feature type="compositionally biased region" description="Polar residues" evidence="1">
    <location>
        <begin position="122"/>
        <end position="140"/>
    </location>
</feature>
<comment type="caution">
    <text evidence="3">The sequence shown here is derived from an EMBL/GenBank/DDBJ whole genome shotgun (WGS) entry which is preliminary data.</text>
</comment>
<dbReference type="InterPro" id="IPR011446">
    <property type="entry name" value="BBP7"/>
</dbReference>
<dbReference type="Pfam" id="PF07585">
    <property type="entry name" value="BBP7"/>
    <property type="match status" value="1"/>
</dbReference>
<dbReference type="PROSITE" id="PS51257">
    <property type="entry name" value="PROKAR_LIPOPROTEIN"/>
    <property type="match status" value="1"/>
</dbReference>
<protein>
    <submittedName>
        <fullName evidence="3">Uncharacterized protein</fullName>
    </submittedName>
</protein>
<keyword evidence="4" id="KW-1185">Reference proteome</keyword>